<dbReference type="InterPro" id="IPR000700">
    <property type="entry name" value="PAS-assoc_C"/>
</dbReference>
<dbReference type="PANTHER" id="PTHR47429:SF2">
    <property type="entry name" value="PROTEIN TWIN LOV 1"/>
    <property type="match status" value="1"/>
</dbReference>
<dbReference type="InterPro" id="IPR035965">
    <property type="entry name" value="PAS-like_dom_sf"/>
</dbReference>
<dbReference type="Pfam" id="PF13426">
    <property type="entry name" value="PAS_9"/>
    <property type="match status" value="1"/>
</dbReference>
<feature type="domain" description="PAC" evidence="4">
    <location>
        <begin position="123"/>
        <end position="166"/>
    </location>
</feature>
<keyword evidence="6" id="KW-1185">Reference proteome</keyword>
<gene>
    <name evidence="5" type="ORF">ACFSR2_04375</name>
</gene>
<dbReference type="PROSITE" id="PS50113">
    <property type="entry name" value="PAC"/>
    <property type="match status" value="1"/>
</dbReference>
<dbReference type="PANTHER" id="PTHR47429">
    <property type="entry name" value="PROTEIN TWIN LOV 1"/>
    <property type="match status" value="1"/>
</dbReference>
<evidence type="ECO:0000256" key="1">
    <source>
        <dbReference type="ARBA" id="ARBA00022630"/>
    </source>
</evidence>
<dbReference type="NCBIfam" id="TIGR00229">
    <property type="entry name" value="sensory_box"/>
    <property type="match status" value="1"/>
</dbReference>
<dbReference type="CDD" id="cd00130">
    <property type="entry name" value="PAS"/>
    <property type="match status" value="1"/>
</dbReference>
<reference evidence="6" key="1">
    <citation type="journal article" date="2019" name="Int. J. Syst. Evol. Microbiol.">
        <title>The Global Catalogue of Microorganisms (GCM) 10K type strain sequencing project: providing services to taxonomists for standard genome sequencing and annotation.</title>
        <authorList>
            <consortium name="The Broad Institute Genomics Platform"/>
            <consortium name="The Broad Institute Genome Sequencing Center for Infectious Disease"/>
            <person name="Wu L."/>
            <person name="Ma J."/>
        </authorList>
    </citation>
    <scope>NUCLEOTIDE SEQUENCE [LARGE SCALE GENOMIC DNA]</scope>
    <source>
        <strain evidence="6">KCTC 52344</strain>
    </source>
</reference>
<evidence type="ECO:0000256" key="2">
    <source>
        <dbReference type="ARBA" id="ARBA00022643"/>
    </source>
</evidence>
<proteinExistence type="predicted"/>
<dbReference type="InterPro" id="IPR000014">
    <property type="entry name" value="PAS"/>
</dbReference>
<evidence type="ECO:0000256" key="3">
    <source>
        <dbReference type="ARBA" id="ARBA00022991"/>
    </source>
</evidence>
<evidence type="ECO:0000313" key="5">
    <source>
        <dbReference type="EMBL" id="MFD2520109.1"/>
    </source>
</evidence>
<dbReference type="Proteomes" id="UP001597510">
    <property type="component" value="Unassembled WGS sequence"/>
</dbReference>
<protein>
    <submittedName>
        <fullName evidence="5">PAS domain-containing protein</fullName>
    </submittedName>
</protein>
<evidence type="ECO:0000259" key="4">
    <source>
        <dbReference type="PROSITE" id="PS50113"/>
    </source>
</evidence>
<comment type="caution">
    <text evidence="5">The sequence shown here is derived from an EMBL/GenBank/DDBJ whole genome shotgun (WGS) entry which is preliminary data.</text>
</comment>
<name>A0ABW5J271_9BACT</name>
<sequence>MLDVPAFVSAEDKKLAIPLLCWDIANPALEKRVHIHNDIQQLENLIVSHKWQLGINFKSLLIENHTLIVTNLLRQIIWTSQSFQTMTGYKSEDVVGLTLSFLQGPKTNLQTKMFIKEKLANFETLETRILNYRKNGESYWCSIKIFPIQNIQGAITHYIAVEKELN</sequence>
<evidence type="ECO:0000313" key="6">
    <source>
        <dbReference type="Proteomes" id="UP001597510"/>
    </source>
</evidence>
<dbReference type="EMBL" id="JBHULC010000004">
    <property type="protein sequence ID" value="MFD2520109.1"/>
    <property type="molecule type" value="Genomic_DNA"/>
</dbReference>
<accession>A0ABW5J271</accession>
<organism evidence="5 6">
    <name type="scientific">Emticicia soli</name>
    <dbReference type="NCBI Taxonomy" id="2027878"/>
    <lineage>
        <taxon>Bacteria</taxon>
        <taxon>Pseudomonadati</taxon>
        <taxon>Bacteroidota</taxon>
        <taxon>Cytophagia</taxon>
        <taxon>Cytophagales</taxon>
        <taxon>Leadbetterellaceae</taxon>
        <taxon>Emticicia</taxon>
    </lineage>
</organism>
<keyword evidence="1" id="KW-0285">Flavoprotein</keyword>
<dbReference type="Gene3D" id="3.30.450.20">
    <property type="entry name" value="PAS domain"/>
    <property type="match status" value="1"/>
</dbReference>
<keyword evidence="2" id="KW-0288">FMN</keyword>
<dbReference type="RefSeq" id="WP_340235520.1">
    <property type="nucleotide sequence ID" value="NZ_JBBEWC010000004.1"/>
</dbReference>
<dbReference type="SUPFAM" id="SSF55785">
    <property type="entry name" value="PYP-like sensor domain (PAS domain)"/>
    <property type="match status" value="1"/>
</dbReference>
<keyword evidence="3" id="KW-0157">Chromophore</keyword>